<organism evidence="1 2">
    <name type="scientific">Ralstonia syzygii</name>
    <dbReference type="NCBI Taxonomy" id="28097"/>
    <lineage>
        <taxon>Bacteria</taxon>
        <taxon>Pseudomonadati</taxon>
        <taxon>Pseudomonadota</taxon>
        <taxon>Betaproteobacteria</taxon>
        <taxon>Burkholderiales</taxon>
        <taxon>Burkholderiaceae</taxon>
        <taxon>Ralstonia</taxon>
        <taxon>Ralstonia solanacearum species complex</taxon>
    </lineage>
</organism>
<name>A0ABX7ZJX2_9RALS</name>
<sequence length="60" mass="6654">MTISLENITRNHELTAGEVEPVVANVKYAQRNDVEVEPVVANVKYAQRNDEEVMAVAEAV</sequence>
<dbReference type="Proteomes" id="UP000677898">
    <property type="component" value="Plasmid pLLRS-1"/>
</dbReference>
<proteinExistence type="predicted"/>
<dbReference type="EMBL" id="CP046730">
    <property type="protein sequence ID" value="QUP55587.1"/>
    <property type="molecule type" value="Genomic_DNA"/>
</dbReference>
<accession>A0ABX7ZJX2</accession>
<reference evidence="1 2" key="1">
    <citation type="journal article" date="2021" name="Phytopathology">
        <title>Complete genome sequence of Ralstonia syzygii subsp. indonesiensis strain LLRS-1, isolated from wilted tobacco in China.</title>
        <authorList>
            <person name="Lu C.H."/>
            <person name="Li J.Y."/>
            <person name="Mi M.G."/>
            <person name="Lin Z.L."/>
            <person name="Jiang N."/>
            <person name="Gai X."/>
            <person name="Ma J.H."/>
            <person name="Lei L.P."/>
            <person name="Xia Z.Y."/>
        </authorList>
    </citation>
    <scope>NUCLEOTIDE SEQUENCE [LARGE SCALE GENOMIC DNA]</scope>
    <source>
        <strain evidence="1 2">LLRS-1</strain>
    </source>
</reference>
<protein>
    <submittedName>
        <fullName evidence="1">Uncharacterized protein</fullName>
    </submittedName>
</protein>
<evidence type="ECO:0000313" key="1">
    <source>
        <dbReference type="EMBL" id="QUP55587.1"/>
    </source>
</evidence>
<keyword evidence="1" id="KW-0614">Plasmid</keyword>
<geneLocation type="plasmid" evidence="1 2">
    <name>pLLRS-1</name>
</geneLocation>
<evidence type="ECO:0000313" key="2">
    <source>
        <dbReference type="Proteomes" id="UP000677898"/>
    </source>
</evidence>
<keyword evidence="2" id="KW-1185">Reference proteome</keyword>
<gene>
    <name evidence="1" type="ORF">GO998_17500</name>
</gene>
<dbReference type="RefSeq" id="WP_211905610.1">
    <property type="nucleotide sequence ID" value="NZ_CP046730.1"/>
</dbReference>